<dbReference type="Proteomes" id="UP000199334">
    <property type="component" value="Unassembled WGS sequence"/>
</dbReference>
<reference evidence="4 5" key="1">
    <citation type="submission" date="2016-10" db="EMBL/GenBank/DDBJ databases">
        <authorList>
            <person name="de Groot N.N."/>
        </authorList>
    </citation>
    <scope>NUCLEOTIDE SEQUENCE [LARGE SCALE GENOMIC DNA]</scope>
    <source>
        <strain evidence="4 5">CGMCC 1.3442</strain>
    </source>
</reference>
<keyword evidence="2 3" id="KW-0802">TPR repeat</keyword>
<keyword evidence="5" id="KW-1185">Reference proteome</keyword>
<dbReference type="InterPro" id="IPR011990">
    <property type="entry name" value="TPR-like_helical_dom_sf"/>
</dbReference>
<dbReference type="EMBL" id="FNIG01000007">
    <property type="protein sequence ID" value="SDN69989.1"/>
    <property type="molecule type" value="Genomic_DNA"/>
</dbReference>
<protein>
    <submittedName>
        <fullName evidence="4">Tetratricopeptide repeat-containing protein</fullName>
    </submittedName>
</protein>
<organism evidence="4 5">
    <name type="scientific">Tenuibacillus multivorans</name>
    <dbReference type="NCBI Taxonomy" id="237069"/>
    <lineage>
        <taxon>Bacteria</taxon>
        <taxon>Bacillati</taxon>
        <taxon>Bacillota</taxon>
        <taxon>Bacilli</taxon>
        <taxon>Bacillales</taxon>
        <taxon>Bacillaceae</taxon>
        <taxon>Tenuibacillus</taxon>
    </lineage>
</organism>
<dbReference type="SUPFAM" id="SSF48452">
    <property type="entry name" value="TPR-like"/>
    <property type="match status" value="1"/>
</dbReference>
<dbReference type="STRING" id="237069.SAMN05216498_2890"/>
<dbReference type="SMART" id="SM00028">
    <property type="entry name" value="TPR"/>
    <property type="match status" value="4"/>
</dbReference>
<feature type="repeat" description="TPR" evidence="3">
    <location>
        <begin position="15"/>
        <end position="48"/>
    </location>
</feature>
<dbReference type="PANTHER" id="PTHR44943">
    <property type="entry name" value="CELLULOSE SYNTHASE OPERON PROTEIN C"/>
    <property type="match status" value="1"/>
</dbReference>
<dbReference type="AlphaFoldDB" id="A0A1H0DIU3"/>
<dbReference type="PANTHER" id="PTHR44943:SF8">
    <property type="entry name" value="TPR REPEAT-CONTAINING PROTEIN MJ0263"/>
    <property type="match status" value="1"/>
</dbReference>
<dbReference type="Pfam" id="PF13374">
    <property type="entry name" value="TPR_10"/>
    <property type="match status" value="1"/>
</dbReference>
<evidence type="ECO:0000256" key="3">
    <source>
        <dbReference type="PROSITE-ProRule" id="PRU00339"/>
    </source>
</evidence>
<dbReference type="PROSITE" id="PS50005">
    <property type="entry name" value="TPR"/>
    <property type="match status" value="1"/>
</dbReference>
<dbReference type="Pfam" id="PF13181">
    <property type="entry name" value="TPR_8"/>
    <property type="match status" value="1"/>
</dbReference>
<gene>
    <name evidence="4" type="ORF">SAMN05216498_2890</name>
</gene>
<evidence type="ECO:0000313" key="5">
    <source>
        <dbReference type="Proteomes" id="UP000199334"/>
    </source>
</evidence>
<evidence type="ECO:0000256" key="2">
    <source>
        <dbReference type="ARBA" id="ARBA00022803"/>
    </source>
</evidence>
<evidence type="ECO:0000313" key="4">
    <source>
        <dbReference type="EMBL" id="SDN69989.1"/>
    </source>
</evidence>
<dbReference type="InterPro" id="IPR019734">
    <property type="entry name" value="TPR_rpt"/>
</dbReference>
<dbReference type="InterPro" id="IPR051685">
    <property type="entry name" value="Ycf3/AcsC/BcsC/TPR_MFPF"/>
</dbReference>
<proteinExistence type="predicted"/>
<evidence type="ECO:0000256" key="1">
    <source>
        <dbReference type="ARBA" id="ARBA00022737"/>
    </source>
</evidence>
<accession>A0A1H0DIU3</accession>
<keyword evidence="1" id="KW-0677">Repeat</keyword>
<name>A0A1H0DIU3_9BACI</name>
<sequence length="325" mass="38671">MQTSEKKIIPYRHDGDFYFSYGVKAFKEKRFDRAEKWFNKALDIKPTSALYLSQLSVLYTEMGEYHRANDLLQKVIDNHGHTYADCFYLLANNFAHLGLFDEAKKHANHYLEHNSDHEFRDEVLELLEMLNQLSKDEAKEDDLELDDMDELIIYQETAFYHLEHEEWDEALEVLEEMMTFYPEYMSAKHEYAFALFQHGDKEEAMTLEEAWFDQDPTSLHSRLNLTYFYYATGKNTGFQEMLPSLFNVYPTYEPQKLKLAVTLARVGQFEQALKRFLGINQVYVSNYLSYYYWFSHVLAHNQQHELSERIWGQGVKKHPVLDSFK</sequence>
<dbReference type="RefSeq" id="WP_093857292.1">
    <property type="nucleotide sequence ID" value="NZ_BJVZ01000004.1"/>
</dbReference>
<dbReference type="Gene3D" id="1.25.40.10">
    <property type="entry name" value="Tetratricopeptide repeat domain"/>
    <property type="match status" value="2"/>
</dbReference>